<keyword evidence="3" id="KW-1185">Reference proteome</keyword>
<feature type="chain" id="PRO_5040282250" evidence="1">
    <location>
        <begin position="23"/>
        <end position="246"/>
    </location>
</feature>
<keyword evidence="1" id="KW-0732">Signal</keyword>
<dbReference type="AlphaFoldDB" id="A0A9P3G940"/>
<dbReference type="EMBL" id="BPQB01000017">
    <property type="protein sequence ID" value="GJE90481.1"/>
    <property type="molecule type" value="Genomic_DNA"/>
</dbReference>
<dbReference type="Proteomes" id="UP000703269">
    <property type="component" value="Unassembled WGS sequence"/>
</dbReference>
<evidence type="ECO:0000313" key="3">
    <source>
        <dbReference type="Proteomes" id="UP000703269"/>
    </source>
</evidence>
<feature type="signal peptide" evidence="1">
    <location>
        <begin position="1"/>
        <end position="22"/>
    </location>
</feature>
<sequence length="246" mass="27294">MRLTAAFLHLVFVVTVATRVAAVSIRADVVELAAREVDIVKKDVAVFSYSGNEVMAPHDVELVRRAGWTYNNNQALFLAILAKNAYVINATCSSGNVVTCAIGVTYSFFTFFFTVFRLHDRTESLSDDGNPFFAIAPAPGKSLRRRLMTELAEGEWHYVGHVHHTGINHTVHYFNHGSGIHQLRARTVPFWDAAVVEKRLDEDNDGGFVGDYYWNNDNEGPYDSFHSTSAGTSYFAANAGGYMINS</sequence>
<name>A0A9P3G940_9APHY</name>
<comment type="caution">
    <text evidence="2">The sequence shown here is derived from an EMBL/GenBank/DDBJ whole genome shotgun (WGS) entry which is preliminary data.</text>
</comment>
<reference evidence="2 3" key="1">
    <citation type="submission" date="2021-08" db="EMBL/GenBank/DDBJ databases">
        <title>Draft Genome Sequence of Phanerochaete sordida strain YK-624.</title>
        <authorList>
            <person name="Mori T."/>
            <person name="Dohra H."/>
            <person name="Suzuki T."/>
            <person name="Kawagishi H."/>
            <person name="Hirai H."/>
        </authorList>
    </citation>
    <scope>NUCLEOTIDE SEQUENCE [LARGE SCALE GENOMIC DNA]</scope>
    <source>
        <strain evidence="2 3">YK-624</strain>
    </source>
</reference>
<evidence type="ECO:0000313" key="2">
    <source>
        <dbReference type="EMBL" id="GJE90481.1"/>
    </source>
</evidence>
<protein>
    <submittedName>
        <fullName evidence="2">Uncharacterized protein</fullName>
    </submittedName>
</protein>
<evidence type="ECO:0000256" key="1">
    <source>
        <dbReference type="SAM" id="SignalP"/>
    </source>
</evidence>
<gene>
    <name evidence="2" type="ORF">PsYK624_066180</name>
</gene>
<accession>A0A9P3G940</accession>
<dbReference type="OrthoDB" id="10525439at2759"/>
<organism evidence="2 3">
    <name type="scientific">Phanerochaete sordida</name>
    <dbReference type="NCBI Taxonomy" id="48140"/>
    <lineage>
        <taxon>Eukaryota</taxon>
        <taxon>Fungi</taxon>
        <taxon>Dikarya</taxon>
        <taxon>Basidiomycota</taxon>
        <taxon>Agaricomycotina</taxon>
        <taxon>Agaricomycetes</taxon>
        <taxon>Polyporales</taxon>
        <taxon>Phanerochaetaceae</taxon>
        <taxon>Phanerochaete</taxon>
    </lineage>
</organism>
<proteinExistence type="predicted"/>